<protein>
    <submittedName>
        <fullName evidence="3">Uncharacterized protein</fullName>
    </submittedName>
</protein>
<feature type="compositionally biased region" description="Low complexity" evidence="1">
    <location>
        <begin position="171"/>
        <end position="189"/>
    </location>
</feature>
<feature type="transmembrane region" description="Helical" evidence="2">
    <location>
        <begin position="214"/>
        <end position="236"/>
    </location>
</feature>
<sequence length="269" mass="28611">MYTFCFPLTVNRSLHLRPVLCEATFRLPQLGSVPQSFNVSLPIRVYDWSSPLMSAPAAFVVEKTDYTTCTFVDIVLDFPEQLLVTWTIGKGYGYIIRNVTQTAQLTGTYLDPPRHLIPLSTLVSTAEIFIPNNHNITTPIGTICSAFHGLSLALVVHQIWDVPPPAPPVRPTTTTTTTATSANAADSNRLQPTTASEGVGTPAKSQTTQAPHLLVGRLVAGAVGALSMLVAGVYLATRRGKTGGGGGPSHSGSPGESCPPRELGSSFRI</sequence>
<accession>A0AAN9GKV7</accession>
<keyword evidence="2" id="KW-0812">Transmembrane</keyword>
<gene>
    <name evidence="3" type="ORF">V1264_011765</name>
</gene>
<feature type="region of interest" description="Disordered" evidence="1">
    <location>
        <begin position="165"/>
        <end position="207"/>
    </location>
</feature>
<evidence type="ECO:0000313" key="4">
    <source>
        <dbReference type="Proteomes" id="UP001374579"/>
    </source>
</evidence>
<feature type="compositionally biased region" description="Low complexity" evidence="1">
    <location>
        <begin position="250"/>
        <end position="260"/>
    </location>
</feature>
<proteinExistence type="predicted"/>
<comment type="caution">
    <text evidence="3">The sequence shown here is derived from an EMBL/GenBank/DDBJ whole genome shotgun (WGS) entry which is preliminary data.</text>
</comment>
<keyword evidence="4" id="KW-1185">Reference proteome</keyword>
<dbReference type="EMBL" id="JBAMIC010000002">
    <property type="protein sequence ID" value="KAK7112292.1"/>
    <property type="molecule type" value="Genomic_DNA"/>
</dbReference>
<dbReference type="Proteomes" id="UP001374579">
    <property type="component" value="Unassembled WGS sequence"/>
</dbReference>
<organism evidence="3 4">
    <name type="scientific">Littorina saxatilis</name>
    <dbReference type="NCBI Taxonomy" id="31220"/>
    <lineage>
        <taxon>Eukaryota</taxon>
        <taxon>Metazoa</taxon>
        <taxon>Spiralia</taxon>
        <taxon>Lophotrochozoa</taxon>
        <taxon>Mollusca</taxon>
        <taxon>Gastropoda</taxon>
        <taxon>Caenogastropoda</taxon>
        <taxon>Littorinimorpha</taxon>
        <taxon>Littorinoidea</taxon>
        <taxon>Littorinidae</taxon>
        <taxon>Littorina</taxon>
    </lineage>
</organism>
<evidence type="ECO:0000313" key="3">
    <source>
        <dbReference type="EMBL" id="KAK7112292.1"/>
    </source>
</evidence>
<evidence type="ECO:0000256" key="1">
    <source>
        <dbReference type="SAM" id="MobiDB-lite"/>
    </source>
</evidence>
<reference evidence="3 4" key="1">
    <citation type="submission" date="2024-02" db="EMBL/GenBank/DDBJ databases">
        <title>Chromosome-scale genome assembly of the rough periwinkle Littorina saxatilis.</title>
        <authorList>
            <person name="De Jode A."/>
            <person name="Faria R."/>
            <person name="Formenti G."/>
            <person name="Sims Y."/>
            <person name="Smith T.P."/>
            <person name="Tracey A."/>
            <person name="Wood J.M.D."/>
            <person name="Zagrodzka Z.B."/>
            <person name="Johannesson K."/>
            <person name="Butlin R.K."/>
            <person name="Leder E.H."/>
        </authorList>
    </citation>
    <scope>NUCLEOTIDE SEQUENCE [LARGE SCALE GENOMIC DNA]</scope>
    <source>
        <strain evidence="3">Snail1</strain>
        <tissue evidence="3">Muscle</tissue>
    </source>
</reference>
<name>A0AAN9GKV7_9CAEN</name>
<dbReference type="AlphaFoldDB" id="A0AAN9GKV7"/>
<keyword evidence="2" id="KW-0472">Membrane</keyword>
<keyword evidence="2" id="KW-1133">Transmembrane helix</keyword>
<feature type="region of interest" description="Disordered" evidence="1">
    <location>
        <begin position="241"/>
        <end position="269"/>
    </location>
</feature>
<evidence type="ECO:0000256" key="2">
    <source>
        <dbReference type="SAM" id="Phobius"/>
    </source>
</evidence>